<organism evidence="2 3">
    <name type="scientific">Alkalicoccobacillus murimartini</name>
    <dbReference type="NCBI Taxonomy" id="171685"/>
    <lineage>
        <taxon>Bacteria</taxon>
        <taxon>Bacillati</taxon>
        <taxon>Bacillota</taxon>
        <taxon>Bacilli</taxon>
        <taxon>Bacillales</taxon>
        <taxon>Bacillaceae</taxon>
        <taxon>Alkalicoccobacillus</taxon>
    </lineage>
</organism>
<gene>
    <name evidence="2" type="ORF">J2S05_000987</name>
</gene>
<name>A0ABT9YED3_9BACI</name>
<evidence type="ECO:0000313" key="2">
    <source>
        <dbReference type="EMBL" id="MDQ0206213.1"/>
    </source>
</evidence>
<reference evidence="2 3" key="1">
    <citation type="submission" date="2023-07" db="EMBL/GenBank/DDBJ databases">
        <title>Genomic Encyclopedia of Type Strains, Phase IV (KMG-IV): sequencing the most valuable type-strain genomes for metagenomic binning, comparative biology and taxonomic classification.</title>
        <authorList>
            <person name="Goeker M."/>
        </authorList>
    </citation>
    <scope>NUCLEOTIDE SEQUENCE [LARGE SCALE GENOMIC DNA]</scope>
    <source>
        <strain evidence="2 3">DSM 19154</strain>
    </source>
</reference>
<proteinExistence type="predicted"/>
<feature type="domain" description="Core" evidence="1">
    <location>
        <begin position="1"/>
        <end position="96"/>
    </location>
</feature>
<dbReference type="EMBL" id="JAUSUA010000001">
    <property type="protein sequence ID" value="MDQ0206213.1"/>
    <property type="molecule type" value="Genomic_DNA"/>
</dbReference>
<dbReference type="Pfam" id="PF01521">
    <property type="entry name" value="Fe-S_biosyn"/>
    <property type="match status" value="1"/>
</dbReference>
<sequence length="101" mass="11622">MNIIVTEEAKKFFNENHKPDQAIRIVARDTYECSTMIEFYLERSKFIPGEDQQEEIAGQPFVYNKKASDEIGSQVTIDYKSSQGLKLINKNQTLAYGLLLK</sequence>
<dbReference type="Proteomes" id="UP001225034">
    <property type="component" value="Unassembled WGS sequence"/>
</dbReference>
<keyword evidence="3" id="KW-1185">Reference proteome</keyword>
<accession>A0ABT9YED3</accession>
<evidence type="ECO:0000313" key="3">
    <source>
        <dbReference type="Proteomes" id="UP001225034"/>
    </source>
</evidence>
<dbReference type="RefSeq" id="WP_306980437.1">
    <property type="nucleotide sequence ID" value="NZ_JAUSUA010000001.1"/>
</dbReference>
<evidence type="ECO:0000259" key="1">
    <source>
        <dbReference type="Pfam" id="PF01521"/>
    </source>
</evidence>
<comment type="caution">
    <text evidence="2">The sequence shown here is derived from an EMBL/GenBank/DDBJ whole genome shotgun (WGS) entry which is preliminary data.</text>
</comment>
<dbReference type="InterPro" id="IPR000361">
    <property type="entry name" value="ATAP_core_dom"/>
</dbReference>
<protein>
    <recommendedName>
        <fullName evidence="1">Core domain-containing protein</fullName>
    </recommendedName>
</protein>